<reference evidence="3 4" key="1">
    <citation type="submission" date="2024-02" db="EMBL/GenBank/DDBJ databases">
        <authorList>
            <consortium name="ELIXIR-Norway"/>
            <consortium name="Elixir Norway"/>
        </authorList>
    </citation>
    <scope>NUCLEOTIDE SEQUENCE [LARGE SCALE GENOMIC DNA]</scope>
</reference>
<evidence type="ECO:0000313" key="3">
    <source>
        <dbReference type="EMBL" id="CAK9269581.1"/>
    </source>
</evidence>
<dbReference type="InterPro" id="IPR027417">
    <property type="entry name" value="P-loop_NTPase"/>
</dbReference>
<accession>A0ABP0WTT4</accession>
<protein>
    <recommendedName>
        <fullName evidence="2">Phosphoribulokinase/uridine kinase domain-containing protein</fullName>
    </recommendedName>
</protein>
<evidence type="ECO:0000313" key="4">
    <source>
        <dbReference type="Proteomes" id="UP001497444"/>
    </source>
</evidence>
<keyword evidence="4" id="KW-1185">Reference proteome</keyword>
<dbReference type="Pfam" id="PF00485">
    <property type="entry name" value="PRK"/>
    <property type="match status" value="1"/>
</dbReference>
<feature type="domain" description="Phosphoribulokinase/uridine kinase" evidence="2">
    <location>
        <begin position="172"/>
        <end position="297"/>
    </location>
</feature>
<dbReference type="PANTHER" id="PTHR10285">
    <property type="entry name" value="URIDINE KINASE"/>
    <property type="match status" value="1"/>
</dbReference>
<evidence type="ECO:0000256" key="1">
    <source>
        <dbReference type="SAM" id="MobiDB-lite"/>
    </source>
</evidence>
<dbReference type="EMBL" id="OZ020097">
    <property type="protein sequence ID" value="CAK9269581.1"/>
    <property type="molecule type" value="Genomic_DNA"/>
</dbReference>
<dbReference type="InterPro" id="IPR006083">
    <property type="entry name" value="PRK/URK"/>
</dbReference>
<sequence>MAGSQWHGYWDRRRLSVKRKEVSQSENDEIGAGTEKISPSIVAPDLVDVYEFICRSCVQKPQMNYDFFQSMCVPHALLHSKQSSSPEIASRLGGPLLAKTGFTKESVAQTIDEWCAIGVKLSRKLGFNEFELSLSEKVRIYHYYVPVFLWCKRELELHTLKYKEGEFVRPLVIGISAPQGCGKTTIVDSLEYLFNSLGSHAAAISIDDFYLTASSQAELAALNCDNHLLKMRGNAGSHDLQLGIQTLKALCSLTSSGMTAKLPHYDKSANAGYGDRADPSKWAEVEAPLKVVLFEGWMLGFEPEDECTVAAIDPQLVAVNKNLAAYNDAWHKMIDSWIIIQVGDPHWVYKWRQQAEAGMRADGGSGMTDEQVADFVSTYMPAYKAYLPALYEKGPHGASPEHTLRLDIDEDRNPVG</sequence>
<evidence type="ECO:0000259" key="2">
    <source>
        <dbReference type="Pfam" id="PF00485"/>
    </source>
</evidence>
<feature type="region of interest" description="Disordered" evidence="1">
    <location>
        <begin position="397"/>
        <end position="416"/>
    </location>
</feature>
<organism evidence="3 4">
    <name type="scientific">Sphagnum jensenii</name>
    <dbReference type="NCBI Taxonomy" id="128206"/>
    <lineage>
        <taxon>Eukaryota</taxon>
        <taxon>Viridiplantae</taxon>
        <taxon>Streptophyta</taxon>
        <taxon>Embryophyta</taxon>
        <taxon>Bryophyta</taxon>
        <taxon>Sphagnophytina</taxon>
        <taxon>Sphagnopsida</taxon>
        <taxon>Sphagnales</taxon>
        <taxon>Sphagnaceae</taxon>
        <taxon>Sphagnum</taxon>
    </lineage>
</organism>
<dbReference type="Gene3D" id="3.40.50.300">
    <property type="entry name" value="P-loop containing nucleotide triphosphate hydrolases"/>
    <property type="match status" value="1"/>
</dbReference>
<dbReference type="SUPFAM" id="SSF52540">
    <property type="entry name" value="P-loop containing nucleoside triphosphate hydrolases"/>
    <property type="match status" value="1"/>
</dbReference>
<dbReference type="Proteomes" id="UP001497444">
    <property type="component" value="Chromosome 2"/>
</dbReference>
<gene>
    <name evidence="3" type="ORF">CSSPJE1EN1_LOCUS15059</name>
</gene>
<proteinExistence type="predicted"/>
<feature type="compositionally biased region" description="Basic and acidic residues" evidence="1">
    <location>
        <begin position="402"/>
        <end position="416"/>
    </location>
</feature>
<name>A0ABP0WTT4_9BRYO</name>